<organism evidence="7 8">
    <name type="scientific">Spelaeicoccus albus</name>
    <dbReference type="NCBI Taxonomy" id="1280376"/>
    <lineage>
        <taxon>Bacteria</taxon>
        <taxon>Bacillati</taxon>
        <taxon>Actinomycetota</taxon>
        <taxon>Actinomycetes</taxon>
        <taxon>Micrococcales</taxon>
        <taxon>Brevibacteriaceae</taxon>
        <taxon>Spelaeicoccus</taxon>
    </lineage>
</organism>
<dbReference type="PIRSF" id="PIRSF006060">
    <property type="entry name" value="AA_transporter"/>
    <property type="match status" value="1"/>
</dbReference>
<feature type="transmembrane region" description="Helical" evidence="6">
    <location>
        <begin position="403"/>
        <end position="421"/>
    </location>
</feature>
<dbReference type="Proteomes" id="UP000539111">
    <property type="component" value="Unassembled WGS sequence"/>
</dbReference>
<evidence type="ECO:0000256" key="1">
    <source>
        <dbReference type="ARBA" id="ARBA00004651"/>
    </source>
</evidence>
<feature type="transmembrane region" description="Helical" evidence="6">
    <location>
        <begin position="86"/>
        <end position="107"/>
    </location>
</feature>
<proteinExistence type="predicted"/>
<dbReference type="Gene3D" id="1.20.1740.10">
    <property type="entry name" value="Amino acid/polyamine transporter I"/>
    <property type="match status" value="1"/>
</dbReference>
<evidence type="ECO:0000256" key="3">
    <source>
        <dbReference type="ARBA" id="ARBA00022692"/>
    </source>
</evidence>
<feature type="transmembrane region" description="Helical" evidence="6">
    <location>
        <begin position="155"/>
        <end position="184"/>
    </location>
</feature>
<sequence>MRTAKDDSASGPAGAPRLKRSLSLRDLVVYGLLFIGPTAPMGTFGVLDARSHGAVGLVFIIATVAMAFTAWSYARMSGAVPLAGSVFAYATAGLGRAPGFIAGWMIGLDYLFIPSMAALFTGIASHALIPSVPVWLFTVIGIIIITGLNLGGVKLAATVGLVMVGIEIVVLAAFTVAAVIVIAAQGPARPWLSPLIGFHGFEPAGIIGAVSVAVLAFLGFDAIASFAEETTGSTKQVGQALLFCLGLAGLLFVAQTYLGSLLIHTTPQELTAHPADQGTAFYSMLSSSIGGWFGTTVTITKAVGPVFSALVAQAAVSRLMYGMARDGQLPGALAKISPRSHTPRVAIVVSAAATIVIAVAAAVRPDGLDLLSSMVTVGALTAFVFLHVSVIGYYIVGKRTTRPVRHLVIPLIGIAIIVAVLALASHLALIIAGVWLLIGLASLAIRRHRPATTSTGE</sequence>
<feature type="transmembrane region" description="Helical" evidence="6">
    <location>
        <begin position="345"/>
        <end position="363"/>
    </location>
</feature>
<keyword evidence="2" id="KW-1003">Cell membrane</keyword>
<feature type="transmembrane region" description="Helical" evidence="6">
    <location>
        <begin position="204"/>
        <end position="227"/>
    </location>
</feature>
<dbReference type="Pfam" id="PF13520">
    <property type="entry name" value="AA_permease_2"/>
    <property type="match status" value="1"/>
</dbReference>
<evidence type="ECO:0000256" key="5">
    <source>
        <dbReference type="ARBA" id="ARBA00023136"/>
    </source>
</evidence>
<dbReference type="InterPro" id="IPR002293">
    <property type="entry name" value="AA/rel_permease1"/>
</dbReference>
<feature type="transmembrane region" description="Helical" evidence="6">
    <location>
        <begin position="53"/>
        <end position="74"/>
    </location>
</feature>
<gene>
    <name evidence="7" type="ORF">BJY26_002602</name>
</gene>
<comment type="caution">
    <text evidence="7">The sequence shown here is derived from an EMBL/GenBank/DDBJ whole genome shotgun (WGS) entry which is preliminary data.</text>
</comment>
<accession>A0A7Z0D3U3</accession>
<evidence type="ECO:0000256" key="2">
    <source>
        <dbReference type="ARBA" id="ARBA00022475"/>
    </source>
</evidence>
<protein>
    <submittedName>
        <fullName evidence="7">Amino acid transporter</fullName>
    </submittedName>
</protein>
<dbReference type="GO" id="GO:0005886">
    <property type="term" value="C:plasma membrane"/>
    <property type="evidence" value="ECO:0007669"/>
    <property type="project" value="UniProtKB-SubCell"/>
</dbReference>
<keyword evidence="4 6" id="KW-1133">Transmembrane helix</keyword>
<dbReference type="PANTHER" id="PTHR42770">
    <property type="entry name" value="AMINO ACID TRANSPORTER-RELATED"/>
    <property type="match status" value="1"/>
</dbReference>
<dbReference type="GO" id="GO:0022857">
    <property type="term" value="F:transmembrane transporter activity"/>
    <property type="evidence" value="ECO:0007669"/>
    <property type="project" value="InterPro"/>
</dbReference>
<feature type="transmembrane region" description="Helical" evidence="6">
    <location>
        <begin position="27"/>
        <end position="47"/>
    </location>
</feature>
<dbReference type="PANTHER" id="PTHR42770:SF16">
    <property type="entry name" value="AMINO ACID PERMEASE"/>
    <property type="match status" value="1"/>
</dbReference>
<feature type="transmembrane region" description="Helical" evidence="6">
    <location>
        <begin position="427"/>
        <end position="445"/>
    </location>
</feature>
<keyword evidence="8" id="KW-1185">Reference proteome</keyword>
<reference evidence="7 8" key="1">
    <citation type="submission" date="2020-07" db="EMBL/GenBank/DDBJ databases">
        <title>Sequencing the genomes of 1000 actinobacteria strains.</title>
        <authorList>
            <person name="Klenk H.-P."/>
        </authorList>
    </citation>
    <scope>NUCLEOTIDE SEQUENCE [LARGE SCALE GENOMIC DNA]</scope>
    <source>
        <strain evidence="7 8">DSM 26341</strain>
    </source>
</reference>
<keyword evidence="5 6" id="KW-0472">Membrane</keyword>
<dbReference type="RefSeq" id="WP_237249138.1">
    <property type="nucleotide sequence ID" value="NZ_JACBZP010000001.1"/>
</dbReference>
<evidence type="ECO:0000313" key="7">
    <source>
        <dbReference type="EMBL" id="NYI68296.1"/>
    </source>
</evidence>
<name>A0A7Z0D3U3_9MICO</name>
<dbReference type="AlphaFoldDB" id="A0A7Z0D3U3"/>
<dbReference type="EMBL" id="JACBZP010000001">
    <property type="protein sequence ID" value="NYI68296.1"/>
    <property type="molecule type" value="Genomic_DNA"/>
</dbReference>
<feature type="transmembrane region" description="Helical" evidence="6">
    <location>
        <begin position="127"/>
        <end position="148"/>
    </location>
</feature>
<comment type="subcellular location">
    <subcellularLocation>
        <location evidence="1">Cell membrane</location>
        <topology evidence="1">Multi-pass membrane protein</topology>
    </subcellularLocation>
</comment>
<feature type="transmembrane region" description="Helical" evidence="6">
    <location>
        <begin position="375"/>
        <end position="396"/>
    </location>
</feature>
<dbReference type="InterPro" id="IPR050367">
    <property type="entry name" value="APC_superfamily"/>
</dbReference>
<evidence type="ECO:0000256" key="6">
    <source>
        <dbReference type="SAM" id="Phobius"/>
    </source>
</evidence>
<evidence type="ECO:0000256" key="4">
    <source>
        <dbReference type="ARBA" id="ARBA00022989"/>
    </source>
</evidence>
<keyword evidence="3 6" id="KW-0812">Transmembrane</keyword>
<feature type="transmembrane region" description="Helical" evidence="6">
    <location>
        <begin position="239"/>
        <end position="258"/>
    </location>
</feature>
<evidence type="ECO:0000313" key="8">
    <source>
        <dbReference type="Proteomes" id="UP000539111"/>
    </source>
</evidence>